<protein>
    <submittedName>
        <fullName evidence="9">Protein-disulfide reductase DsbD</fullName>
    </submittedName>
</protein>
<accession>A0A6L5WI70</accession>
<dbReference type="InterPro" id="IPR003834">
    <property type="entry name" value="Cyt_c_assmbl_TM_dom"/>
</dbReference>
<dbReference type="Gene3D" id="2.60.40.1250">
    <property type="entry name" value="Thiol:disulfide interchange protein DsbD, N-terminal domain"/>
    <property type="match status" value="1"/>
</dbReference>
<dbReference type="PROSITE" id="PS51352">
    <property type="entry name" value="THIOREDOXIN_2"/>
    <property type="match status" value="1"/>
</dbReference>
<reference evidence="9 10" key="2">
    <citation type="submission" date="2020-03" db="EMBL/GenBank/DDBJ databases">
        <title>Campylobacter portucalensis sp. nov., a new species of Campylobacter isolated from the reproductive tract of bulls.</title>
        <authorList>
            <person name="Silva M.F."/>
            <person name="Pereira G."/>
            <person name="Carneiro C."/>
            <person name="Hemphill A."/>
            <person name="Mateus L."/>
            <person name="Lopes-Da-Costa L."/>
            <person name="Silva E."/>
        </authorList>
    </citation>
    <scope>NUCLEOTIDE SEQUENCE [LARGE SCALE GENOMIC DNA]</scope>
    <source>
        <strain evidence="9 10">FMV-PI01</strain>
    </source>
</reference>
<gene>
    <name evidence="9" type="ORF">F1B92_05405</name>
</gene>
<dbReference type="Pfam" id="PF11412">
    <property type="entry name" value="DsbD_N"/>
    <property type="match status" value="1"/>
</dbReference>
<feature type="transmembrane region" description="Helical" evidence="7">
    <location>
        <begin position="416"/>
        <end position="434"/>
    </location>
</feature>
<name>A0A6L5WI70_9BACT</name>
<dbReference type="InterPro" id="IPR028250">
    <property type="entry name" value="DsbDN"/>
</dbReference>
<organism evidence="9 10">
    <name type="scientific">Campylobacter portucalensis</name>
    <dbReference type="NCBI Taxonomy" id="2608384"/>
    <lineage>
        <taxon>Bacteria</taxon>
        <taxon>Pseudomonadati</taxon>
        <taxon>Campylobacterota</taxon>
        <taxon>Epsilonproteobacteria</taxon>
        <taxon>Campylobacterales</taxon>
        <taxon>Campylobacteraceae</taxon>
        <taxon>Campylobacter</taxon>
    </lineage>
</organism>
<dbReference type="Gene3D" id="3.40.30.10">
    <property type="entry name" value="Glutaredoxin"/>
    <property type="match status" value="1"/>
</dbReference>
<dbReference type="GO" id="GO:0045454">
    <property type="term" value="P:cell redox homeostasis"/>
    <property type="evidence" value="ECO:0007669"/>
    <property type="project" value="TreeGrafter"/>
</dbReference>
<keyword evidence="10" id="KW-1185">Reference proteome</keyword>
<evidence type="ECO:0000259" key="8">
    <source>
        <dbReference type="PROSITE" id="PS51352"/>
    </source>
</evidence>
<feature type="transmembrane region" description="Helical" evidence="7">
    <location>
        <begin position="164"/>
        <end position="197"/>
    </location>
</feature>
<dbReference type="PANTHER" id="PTHR32234:SF0">
    <property type="entry name" value="THIOL:DISULFIDE INTERCHANGE PROTEIN DSBD"/>
    <property type="match status" value="1"/>
</dbReference>
<keyword evidence="5 7" id="KW-1133">Transmembrane helix</keyword>
<feature type="transmembrane region" description="Helical" evidence="7">
    <location>
        <begin position="209"/>
        <end position="235"/>
    </location>
</feature>
<keyword evidence="2" id="KW-1003">Cell membrane</keyword>
<feature type="domain" description="Thioredoxin" evidence="8">
    <location>
        <begin position="448"/>
        <end position="569"/>
    </location>
</feature>
<dbReference type="EMBL" id="VWSJ01000019">
    <property type="protein sequence ID" value="MSN96606.1"/>
    <property type="molecule type" value="Genomic_DNA"/>
</dbReference>
<dbReference type="NCBIfam" id="NF001419">
    <property type="entry name" value="PRK00293.1"/>
    <property type="match status" value="1"/>
</dbReference>
<keyword evidence="4" id="KW-0201">Cytochrome c-type biogenesis</keyword>
<dbReference type="Pfam" id="PF02683">
    <property type="entry name" value="DsbD_TM"/>
    <property type="match status" value="1"/>
</dbReference>
<reference evidence="9 10" key="1">
    <citation type="submission" date="2019-09" db="EMBL/GenBank/DDBJ databases">
        <authorList>
            <person name="Silva M."/>
            <person name="Pereira G."/>
            <person name="Lopes-Da-Costa L."/>
            <person name="Silva E."/>
        </authorList>
    </citation>
    <scope>NUCLEOTIDE SEQUENCE [LARGE SCALE GENOMIC DNA]</scope>
    <source>
        <strain evidence="9 10">FMV-PI01</strain>
    </source>
</reference>
<evidence type="ECO:0000313" key="10">
    <source>
        <dbReference type="Proteomes" id="UP000476338"/>
    </source>
</evidence>
<keyword evidence="3 7" id="KW-0812">Transmembrane</keyword>
<evidence type="ECO:0000256" key="3">
    <source>
        <dbReference type="ARBA" id="ARBA00022692"/>
    </source>
</evidence>
<feature type="transmembrane region" description="Helical" evidence="7">
    <location>
        <begin position="387"/>
        <end position="404"/>
    </location>
</feature>
<dbReference type="GO" id="GO:0005886">
    <property type="term" value="C:plasma membrane"/>
    <property type="evidence" value="ECO:0007669"/>
    <property type="project" value="UniProtKB-SubCell"/>
</dbReference>
<evidence type="ECO:0000256" key="6">
    <source>
        <dbReference type="ARBA" id="ARBA00023136"/>
    </source>
</evidence>
<dbReference type="Pfam" id="PF00085">
    <property type="entry name" value="Thioredoxin"/>
    <property type="match status" value="1"/>
</dbReference>
<comment type="subcellular location">
    <subcellularLocation>
        <location evidence="1">Cell membrane</location>
        <topology evidence="1">Multi-pass membrane protein</topology>
    </subcellularLocation>
</comment>
<evidence type="ECO:0000256" key="4">
    <source>
        <dbReference type="ARBA" id="ARBA00022748"/>
    </source>
</evidence>
<feature type="transmembrane region" description="Helical" evidence="7">
    <location>
        <begin position="322"/>
        <end position="343"/>
    </location>
</feature>
<dbReference type="SUPFAM" id="SSF74863">
    <property type="entry name" value="Thiol:disulfide interchange protein DsbD, N-terminal domain (DsbD-alpha)"/>
    <property type="match status" value="1"/>
</dbReference>
<keyword evidence="6 7" id="KW-0472">Membrane</keyword>
<evidence type="ECO:0000256" key="5">
    <source>
        <dbReference type="ARBA" id="ARBA00022989"/>
    </source>
</evidence>
<dbReference type="InterPro" id="IPR036929">
    <property type="entry name" value="DsbDN_sf"/>
</dbReference>
<feature type="transmembrane region" description="Helical" evidence="7">
    <location>
        <begin position="241"/>
        <end position="265"/>
    </location>
</feature>
<dbReference type="InterPro" id="IPR036249">
    <property type="entry name" value="Thioredoxin-like_sf"/>
</dbReference>
<evidence type="ECO:0000256" key="1">
    <source>
        <dbReference type="ARBA" id="ARBA00004651"/>
    </source>
</evidence>
<dbReference type="InterPro" id="IPR013766">
    <property type="entry name" value="Thioredoxin_domain"/>
</dbReference>
<proteinExistence type="predicted"/>
<comment type="caution">
    <text evidence="9">The sequence shown here is derived from an EMBL/GenBank/DDBJ whole genome shotgun (WGS) entry which is preliminary data.</text>
</comment>
<feature type="transmembrane region" description="Helical" evidence="7">
    <location>
        <begin position="364"/>
        <end position="381"/>
    </location>
</feature>
<sequence length="571" mass="63717">MFNILNAEPLRTDEAFKIDASVSSNGVIFDFNVNENVYIYSDKFSILLGQEDITELLNLPKKKEYKSNQVYVSKFQILVPFGLISSSANLDKFNININYTGCSLDGFCYSPQNLVYSFTKFLNSYQISKINNSKNTSSNYQPSSVKKGSLNQDEIAINIENKGFILTLITFFGYGLLLSLTPCVFPMIPILSSIIVAKCGQDANIKKSFFISFIYVFAMSLTYAIAGILASFLGANLQSFLQIPTVLIGFALVFVILAFSMFGFYQIQLPAFLQNKINKKSENHSGLLGVFIMGFLSALIVGPCVAAPLAGALLYISKTGDLLLGGLSLFIMSFGMGVPLLIVGLGAGKFMPKPGFWMNQISKIFGFIMLFMAVWIASRVIGDNLSLLFYGILGIIFAVFMLPNSFKESDFWRIKLSFSLIVFIYSLILIIGFTNGSTSLTKPLLSEISHPKSSLNFTKISTIKELDDFIKNAKKPVIVDFWASWCVNCKELDKILKDPNLQDILSHFELVKIDVTKNSDDDLELMSKFNVYGPPSLVFFKDQKELKDEQIISVKNVDELKNKLENILNKI</sequence>
<dbReference type="PANTHER" id="PTHR32234">
    <property type="entry name" value="THIOL:DISULFIDE INTERCHANGE PROTEIN DSBD"/>
    <property type="match status" value="1"/>
</dbReference>
<evidence type="ECO:0000313" key="9">
    <source>
        <dbReference type="EMBL" id="MSN96606.1"/>
    </source>
</evidence>
<dbReference type="GO" id="GO:0015035">
    <property type="term" value="F:protein-disulfide reductase activity"/>
    <property type="evidence" value="ECO:0007669"/>
    <property type="project" value="TreeGrafter"/>
</dbReference>
<evidence type="ECO:0000256" key="7">
    <source>
        <dbReference type="SAM" id="Phobius"/>
    </source>
</evidence>
<evidence type="ECO:0000256" key="2">
    <source>
        <dbReference type="ARBA" id="ARBA00022475"/>
    </source>
</evidence>
<feature type="transmembrane region" description="Helical" evidence="7">
    <location>
        <begin position="286"/>
        <end position="316"/>
    </location>
</feature>
<dbReference type="AlphaFoldDB" id="A0A6L5WI70"/>
<dbReference type="SUPFAM" id="SSF52833">
    <property type="entry name" value="Thioredoxin-like"/>
    <property type="match status" value="1"/>
</dbReference>
<dbReference type="Proteomes" id="UP000476338">
    <property type="component" value="Unassembled WGS sequence"/>
</dbReference>
<dbReference type="GO" id="GO:0017004">
    <property type="term" value="P:cytochrome complex assembly"/>
    <property type="evidence" value="ECO:0007669"/>
    <property type="project" value="UniProtKB-KW"/>
</dbReference>